<dbReference type="InterPro" id="IPR045860">
    <property type="entry name" value="Snake_toxin-like_sf"/>
</dbReference>
<dbReference type="Gene3D" id="2.10.60.10">
    <property type="entry name" value="CD59"/>
    <property type="match status" value="1"/>
</dbReference>
<evidence type="ECO:0000313" key="10">
    <source>
        <dbReference type="EMBL" id="KAL1253418.1"/>
    </source>
</evidence>
<reference evidence="10 11" key="1">
    <citation type="submission" date="2023-09" db="EMBL/GenBank/DDBJ databases">
        <authorList>
            <person name="Wang M."/>
        </authorList>
    </citation>
    <scope>NUCLEOTIDE SEQUENCE [LARGE SCALE GENOMIC DNA]</scope>
    <source>
        <strain evidence="10">GT-2023</strain>
        <tissue evidence="10">Liver</tissue>
    </source>
</reference>
<dbReference type="InterPro" id="IPR050918">
    <property type="entry name" value="CNF-like_PLA2_Inhibitor"/>
</dbReference>
<evidence type="ECO:0000313" key="11">
    <source>
        <dbReference type="Proteomes" id="UP001558613"/>
    </source>
</evidence>
<evidence type="ECO:0000256" key="1">
    <source>
        <dbReference type="ARBA" id="ARBA00004236"/>
    </source>
</evidence>
<evidence type="ECO:0000256" key="6">
    <source>
        <dbReference type="ARBA" id="ARBA00023136"/>
    </source>
</evidence>
<name>A0ABR3LKK5_9TELE</name>
<keyword evidence="5 8" id="KW-0732">Signal</keyword>
<accession>A0ABR3LKK5</accession>
<protein>
    <recommendedName>
        <fullName evidence="9">UPAR/Ly6 domain-containing protein</fullName>
    </recommendedName>
</protein>
<dbReference type="Proteomes" id="UP001558613">
    <property type="component" value="Unassembled WGS sequence"/>
</dbReference>
<keyword evidence="7" id="KW-0325">Glycoprotein</keyword>
<feature type="domain" description="UPAR/Ly6" evidence="9">
    <location>
        <begin position="140"/>
        <end position="220"/>
    </location>
</feature>
<dbReference type="EMBL" id="JAYMGO010000021">
    <property type="protein sequence ID" value="KAL1253418.1"/>
    <property type="molecule type" value="Genomic_DNA"/>
</dbReference>
<dbReference type="PANTHER" id="PTHR20914">
    <property type="entry name" value="LY6/PLAUR DOMAIN-CONTAINING PROTEIN 8"/>
    <property type="match status" value="1"/>
</dbReference>
<dbReference type="Pfam" id="PF00087">
    <property type="entry name" value="Toxin_TOLIP"/>
    <property type="match status" value="1"/>
</dbReference>
<feature type="chain" id="PRO_5046145543" description="UPAR/Ly6 domain-containing protein" evidence="8">
    <location>
        <begin position="18"/>
        <end position="235"/>
    </location>
</feature>
<evidence type="ECO:0000256" key="8">
    <source>
        <dbReference type="SAM" id="SignalP"/>
    </source>
</evidence>
<keyword evidence="3" id="KW-1003">Cell membrane</keyword>
<keyword evidence="6" id="KW-0472">Membrane</keyword>
<evidence type="ECO:0000256" key="4">
    <source>
        <dbReference type="ARBA" id="ARBA00022525"/>
    </source>
</evidence>
<evidence type="ECO:0000256" key="3">
    <source>
        <dbReference type="ARBA" id="ARBA00022475"/>
    </source>
</evidence>
<dbReference type="SUPFAM" id="SSF57302">
    <property type="entry name" value="Snake toxin-like"/>
    <property type="match status" value="1"/>
</dbReference>
<evidence type="ECO:0000256" key="2">
    <source>
        <dbReference type="ARBA" id="ARBA00004613"/>
    </source>
</evidence>
<sequence length="235" mass="26239">MHLQVSIVVLFIPLTGGYSLECYACEPGQYCQYSTRTCYDKCRSTKTVDYFGPHREEADNRQRERARTPIRIKNKHATCPGTGQKQETMSKGCANPHDCKSWSLGTGCWTREYVAECCSSYRCNEKYVSVYFSHNPNGKRCYTCDEEDCSKTLSCWGQEDYCFTAYEPSSQQSLATKGCASKSACDQEPGEILGLNGNITCCEGNLCNVAQSGTQSGTQSFLFLCCSLLSFILLH</sequence>
<keyword evidence="4" id="KW-0964">Secreted</keyword>
<dbReference type="PANTHER" id="PTHR20914:SF24">
    <property type="entry name" value="LYMPHOCYTE ANTIGEN 6 FAMILY MEMBER M2-RELATED"/>
    <property type="match status" value="1"/>
</dbReference>
<organism evidence="10 11">
    <name type="scientific">Cirrhinus molitorella</name>
    <name type="common">mud carp</name>
    <dbReference type="NCBI Taxonomy" id="172907"/>
    <lineage>
        <taxon>Eukaryota</taxon>
        <taxon>Metazoa</taxon>
        <taxon>Chordata</taxon>
        <taxon>Craniata</taxon>
        <taxon>Vertebrata</taxon>
        <taxon>Euteleostomi</taxon>
        <taxon>Actinopterygii</taxon>
        <taxon>Neopterygii</taxon>
        <taxon>Teleostei</taxon>
        <taxon>Ostariophysi</taxon>
        <taxon>Cypriniformes</taxon>
        <taxon>Cyprinidae</taxon>
        <taxon>Labeoninae</taxon>
        <taxon>Labeonini</taxon>
        <taxon>Cirrhinus</taxon>
    </lineage>
</organism>
<comment type="subcellular location">
    <subcellularLocation>
        <location evidence="1">Cell membrane</location>
    </subcellularLocation>
    <subcellularLocation>
        <location evidence="2">Secreted</location>
    </subcellularLocation>
</comment>
<evidence type="ECO:0000259" key="9">
    <source>
        <dbReference type="SMART" id="SM00134"/>
    </source>
</evidence>
<comment type="caution">
    <text evidence="10">The sequence shown here is derived from an EMBL/GenBank/DDBJ whole genome shotgun (WGS) entry which is preliminary data.</text>
</comment>
<keyword evidence="11" id="KW-1185">Reference proteome</keyword>
<evidence type="ECO:0000256" key="5">
    <source>
        <dbReference type="ARBA" id="ARBA00022729"/>
    </source>
</evidence>
<gene>
    <name evidence="10" type="ORF">QQF64_018111</name>
</gene>
<evidence type="ECO:0000256" key="7">
    <source>
        <dbReference type="ARBA" id="ARBA00023180"/>
    </source>
</evidence>
<dbReference type="InterPro" id="IPR016054">
    <property type="entry name" value="LY6_UPA_recep-like"/>
</dbReference>
<feature type="signal peptide" evidence="8">
    <location>
        <begin position="1"/>
        <end position="17"/>
    </location>
</feature>
<proteinExistence type="predicted"/>
<dbReference type="InterPro" id="IPR035076">
    <property type="entry name" value="Toxin/TOLIP"/>
</dbReference>
<dbReference type="SMART" id="SM00134">
    <property type="entry name" value="LU"/>
    <property type="match status" value="1"/>
</dbReference>